<dbReference type="Proteomes" id="UP000295210">
    <property type="component" value="Unassembled WGS sequence"/>
</dbReference>
<dbReference type="Pfam" id="PF08450">
    <property type="entry name" value="SGL"/>
    <property type="match status" value="1"/>
</dbReference>
<name>A0A4V2PVE7_9BACT</name>
<keyword evidence="3" id="KW-0479">Metal-binding</keyword>
<feature type="domain" description="SMP-30/Gluconolactonase/LRE-like region" evidence="4">
    <location>
        <begin position="54"/>
        <end position="291"/>
    </location>
</feature>
<gene>
    <name evidence="5" type="ORF">C7378_1803</name>
</gene>
<feature type="binding site" evidence="3">
    <location>
        <position position="139"/>
    </location>
    <ligand>
        <name>substrate</name>
    </ligand>
</feature>
<dbReference type="InterPro" id="IPR005511">
    <property type="entry name" value="SMP-30"/>
</dbReference>
<evidence type="ECO:0000259" key="4">
    <source>
        <dbReference type="Pfam" id="PF08450"/>
    </source>
</evidence>
<evidence type="ECO:0000313" key="5">
    <source>
        <dbReference type="EMBL" id="TCK74181.1"/>
    </source>
</evidence>
<dbReference type="SUPFAM" id="SSF63829">
    <property type="entry name" value="Calcium-dependent phosphotriesterase"/>
    <property type="match status" value="1"/>
</dbReference>
<feature type="binding site" evidence="3">
    <location>
        <position position="233"/>
    </location>
    <ligand>
        <name>a divalent metal cation</name>
        <dbReference type="ChEBI" id="CHEBI:60240"/>
    </ligand>
</feature>
<dbReference type="Gene3D" id="2.120.10.30">
    <property type="entry name" value="TolB, C-terminal domain"/>
    <property type="match status" value="1"/>
</dbReference>
<organism evidence="5 6">
    <name type="scientific">Acidipila rosea</name>
    <dbReference type="NCBI Taxonomy" id="768535"/>
    <lineage>
        <taxon>Bacteria</taxon>
        <taxon>Pseudomonadati</taxon>
        <taxon>Acidobacteriota</taxon>
        <taxon>Terriglobia</taxon>
        <taxon>Terriglobales</taxon>
        <taxon>Acidobacteriaceae</taxon>
        <taxon>Acidipila</taxon>
    </lineage>
</organism>
<feature type="binding site" evidence="3">
    <location>
        <position position="137"/>
    </location>
    <ligand>
        <name>substrate</name>
    </ligand>
</feature>
<dbReference type="PRINTS" id="PR01790">
    <property type="entry name" value="SMP30FAMILY"/>
</dbReference>
<proteinExistence type="inferred from homology"/>
<comment type="cofactor">
    <cofactor evidence="3">
        <name>Zn(2+)</name>
        <dbReference type="ChEBI" id="CHEBI:29105"/>
    </cofactor>
    <text evidence="3">Binds 1 divalent metal cation per subunit.</text>
</comment>
<evidence type="ECO:0000313" key="6">
    <source>
        <dbReference type="Proteomes" id="UP000295210"/>
    </source>
</evidence>
<reference evidence="5 6" key="1">
    <citation type="submission" date="2019-03" db="EMBL/GenBank/DDBJ databases">
        <title>Genomic Encyclopedia of Type Strains, Phase IV (KMG-IV): sequencing the most valuable type-strain genomes for metagenomic binning, comparative biology and taxonomic classification.</title>
        <authorList>
            <person name="Goeker M."/>
        </authorList>
    </citation>
    <scope>NUCLEOTIDE SEQUENCE [LARGE SCALE GENOMIC DNA]</scope>
    <source>
        <strain evidence="5 6">DSM 103428</strain>
    </source>
</reference>
<dbReference type="EMBL" id="SMGK01000002">
    <property type="protein sequence ID" value="TCK74181.1"/>
    <property type="molecule type" value="Genomic_DNA"/>
</dbReference>
<feature type="binding site" evidence="3">
    <location>
        <position position="183"/>
    </location>
    <ligand>
        <name>a divalent metal cation</name>
        <dbReference type="ChEBI" id="CHEBI:60240"/>
    </ligand>
</feature>
<protein>
    <submittedName>
        <fullName evidence="5">D-xylonolactonase</fullName>
    </submittedName>
</protein>
<sequence length="333" mass="37298">MFPGGIETFSRSREFAVEFHRTALQRENEFVEKHSTQIISEEPELIADYACETGENPLWHPLERRLYWTDIPRGRLFRYNPADGSHEQCYQGRPVGGFTIQPDGSLLLFMDRGTIALLHDGALSEIVPEIPADRLSRFNDVIADPAGRVFCGTMPTGTNHGRLYRLDRDGSLHLVLEGIRCSNGMAFTADRKNFYYTDSFAREIYLFDYNVEDGSLSNRRLFARFPEEGGLPDGCTLDAEGRLWSALWDGSGIVRLRADGTVEKRINFPTLKTSSLVFGGDDYSDLYITTAGGEDKALNGKLAGGLFRLRGQGRGVPEFFSRIDTSSATSSHR</sequence>
<keyword evidence="3" id="KW-0862">Zinc</keyword>
<dbReference type="PANTHER" id="PTHR10907">
    <property type="entry name" value="REGUCALCIN"/>
    <property type="match status" value="1"/>
</dbReference>
<accession>A0A4V2PVE7</accession>
<evidence type="ECO:0000256" key="3">
    <source>
        <dbReference type="PIRSR" id="PIRSR605511-2"/>
    </source>
</evidence>
<dbReference type="PANTHER" id="PTHR10907:SF47">
    <property type="entry name" value="REGUCALCIN"/>
    <property type="match status" value="1"/>
</dbReference>
<dbReference type="OrthoDB" id="2633250at2"/>
<feature type="binding site" evidence="3">
    <location>
        <position position="55"/>
    </location>
    <ligand>
        <name>a divalent metal cation</name>
        <dbReference type="ChEBI" id="CHEBI:60240"/>
    </ligand>
</feature>
<dbReference type="GO" id="GO:0019853">
    <property type="term" value="P:L-ascorbic acid biosynthetic process"/>
    <property type="evidence" value="ECO:0007669"/>
    <property type="project" value="TreeGrafter"/>
</dbReference>
<feature type="active site" description="Proton donor/acceptor" evidence="2">
    <location>
        <position position="233"/>
    </location>
</feature>
<comment type="similarity">
    <text evidence="1">Belongs to the SMP-30/CGR1 family.</text>
</comment>
<dbReference type="GO" id="GO:0004341">
    <property type="term" value="F:gluconolactonase activity"/>
    <property type="evidence" value="ECO:0007669"/>
    <property type="project" value="TreeGrafter"/>
</dbReference>
<keyword evidence="6" id="KW-1185">Reference proteome</keyword>
<comment type="caution">
    <text evidence="5">The sequence shown here is derived from an EMBL/GenBank/DDBJ whole genome shotgun (WGS) entry which is preliminary data.</text>
</comment>
<dbReference type="InterPro" id="IPR011042">
    <property type="entry name" value="6-blade_b-propeller_TolB-like"/>
</dbReference>
<dbReference type="InterPro" id="IPR013658">
    <property type="entry name" value="SGL"/>
</dbReference>
<dbReference type="AlphaFoldDB" id="A0A4V2PVE7"/>
<evidence type="ECO:0000256" key="1">
    <source>
        <dbReference type="ARBA" id="ARBA00008853"/>
    </source>
</evidence>
<dbReference type="GO" id="GO:0005509">
    <property type="term" value="F:calcium ion binding"/>
    <property type="evidence" value="ECO:0007669"/>
    <property type="project" value="TreeGrafter"/>
</dbReference>
<evidence type="ECO:0000256" key="2">
    <source>
        <dbReference type="PIRSR" id="PIRSR605511-1"/>
    </source>
</evidence>